<reference evidence="1 2" key="1">
    <citation type="journal article" date="2004" name="Nat. Biotechnol.">
        <title>The genome sequence of the capnophilic rumen bacterium Mannheimia succiniciproducens.</title>
        <authorList>
            <person name="Hong S.H."/>
            <person name="Kim J.S."/>
            <person name="Lee S.Y."/>
            <person name="In Y.H."/>
            <person name="Choi S.S."/>
            <person name="Rih J.-K."/>
            <person name="Kim C.H."/>
            <person name="Jeong H."/>
            <person name="Hur C.G."/>
            <person name="Kim J.J."/>
        </authorList>
    </citation>
    <scope>NUCLEOTIDE SEQUENCE [LARGE SCALE GENOMIC DNA]</scope>
    <source>
        <strain evidence="2">KCTC 0769BP / MBEL55E</strain>
    </source>
</reference>
<dbReference type="KEGG" id="msu:MS0994"/>
<accession>Q65TV9</accession>
<dbReference type="HOGENOM" id="CLU_2862510_0_0_6"/>
<evidence type="ECO:0000313" key="1">
    <source>
        <dbReference type="EMBL" id="AAU37601.1"/>
    </source>
</evidence>
<dbReference type="AlphaFoldDB" id="Q65TV9"/>
<organism evidence="1 2">
    <name type="scientific">Mannheimia succiniciproducens (strain KCTC 0769BP / MBEL55E)</name>
    <dbReference type="NCBI Taxonomy" id="221988"/>
    <lineage>
        <taxon>Bacteria</taxon>
        <taxon>Pseudomonadati</taxon>
        <taxon>Pseudomonadota</taxon>
        <taxon>Gammaproteobacteria</taxon>
        <taxon>Pasteurellales</taxon>
        <taxon>Pasteurellaceae</taxon>
        <taxon>Basfia</taxon>
    </lineage>
</organism>
<gene>
    <name evidence="1" type="ordered locus">MS0994</name>
</gene>
<keyword evidence="2" id="KW-1185">Reference proteome</keyword>
<name>Q65TV9_MANSM</name>
<proteinExistence type="predicted"/>
<protein>
    <submittedName>
        <fullName evidence="1">Uncharacterized protein</fullName>
    </submittedName>
</protein>
<evidence type="ECO:0000313" key="2">
    <source>
        <dbReference type="Proteomes" id="UP000000607"/>
    </source>
</evidence>
<dbReference type="Proteomes" id="UP000000607">
    <property type="component" value="Chromosome"/>
</dbReference>
<dbReference type="EMBL" id="AE016827">
    <property type="protein sequence ID" value="AAU37601.1"/>
    <property type="molecule type" value="Genomic_DNA"/>
</dbReference>
<sequence length="64" mass="7551">MKTPNMYGMTENMGKCSFKFKLLTENKDFLREKRKDLKSVKCGRKLGNFTKKARIFLRLRASCI</sequence>